<dbReference type="EMBL" id="QFYR01000001">
    <property type="protein sequence ID" value="RAK56607.1"/>
    <property type="molecule type" value="Genomic_DNA"/>
</dbReference>
<dbReference type="OrthoDB" id="9793014at2"/>
<dbReference type="PRINTS" id="PR00413">
    <property type="entry name" value="HADHALOGNASE"/>
</dbReference>
<gene>
    <name evidence="1" type="ORF">DJ018_01100</name>
</gene>
<reference evidence="2" key="1">
    <citation type="submission" date="2018-05" db="EMBL/GenBank/DDBJ databases">
        <authorList>
            <person name="Li X."/>
        </authorList>
    </citation>
    <scope>NUCLEOTIDE SEQUENCE [LARGE SCALE GENOMIC DNA]</scope>
    <source>
        <strain evidence="2">YIM 73061</strain>
    </source>
</reference>
<evidence type="ECO:0000313" key="1">
    <source>
        <dbReference type="EMBL" id="RAK56607.1"/>
    </source>
</evidence>
<proteinExistence type="predicted"/>
<name>A0A328APT6_9CAUL</name>
<dbReference type="NCBIfam" id="TIGR01509">
    <property type="entry name" value="HAD-SF-IA-v3"/>
    <property type="match status" value="1"/>
</dbReference>
<sequence>MHLPREVKAVVFDMDGLLVDTESVVFEAMKATARRSGLDLPFEVFIKMVGLPHVLSDQIVREHFGDPFDIELWRSGVREHFYEFAQAGIMLKAGVVELLDELDARKLPRAIATSSNRESVEHSLGQHGLLPRFDAFITRDVQQNHKPHPEPFLKAADALGIDPADCLALEDSHNGVRAASAAGMMTIMVPDLLDPTEEMRGLCVRIARDLHEVHELLRAQTSIR</sequence>
<dbReference type="AlphaFoldDB" id="A0A328APT6"/>
<dbReference type="InterPro" id="IPR023198">
    <property type="entry name" value="PGP-like_dom2"/>
</dbReference>
<dbReference type="InterPro" id="IPR006439">
    <property type="entry name" value="HAD-SF_hydro_IA"/>
</dbReference>
<keyword evidence="2" id="KW-1185">Reference proteome</keyword>
<protein>
    <submittedName>
        <fullName evidence="1">HAD family phosphatase</fullName>
    </submittedName>
</protein>
<dbReference type="Gene3D" id="1.10.150.240">
    <property type="entry name" value="Putative phosphatase, domain 2"/>
    <property type="match status" value="1"/>
</dbReference>
<evidence type="ECO:0000313" key="2">
    <source>
        <dbReference type="Proteomes" id="UP000249725"/>
    </source>
</evidence>
<organism evidence="1 2">
    <name type="scientific">Phenylobacterium deserti</name>
    <dbReference type="NCBI Taxonomy" id="1914756"/>
    <lineage>
        <taxon>Bacteria</taxon>
        <taxon>Pseudomonadati</taxon>
        <taxon>Pseudomonadota</taxon>
        <taxon>Alphaproteobacteria</taxon>
        <taxon>Caulobacterales</taxon>
        <taxon>Caulobacteraceae</taxon>
        <taxon>Phenylobacterium</taxon>
    </lineage>
</organism>
<accession>A0A328APT6</accession>
<dbReference type="SFLD" id="SFLDG01129">
    <property type="entry name" value="C1.5:_HAD__Beta-PGM__Phosphata"/>
    <property type="match status" value="1"/>
</dbReference>
<dbReference type="SUPFAM" id="SSF56784">
    <property type="entry name" value="HAD-like"/>
    <property type="match status" value="1"/>
</dbReference>
<dbReference type="RefSeq" id="WP_111512958.1">
    <property type="nucleotide sequence ID" value="NZ_QFYR01000001.1"/>
</dbReference>
<dbReference type="CDD" id="cd07505">
    <property type="entry name" value="HAD_BPGM-like"/>
    <property type="match status" value="1"/>
</dbReference>
<dbReference type="SFLD" id="SFLDG01135">
    <property type="entry name" value="C1.5.6:_HAD__Beta-PGM__Phospha"/>
    <property type="match status" value="1"/>
</dbReference>
<dbReference type="SFLD" id="SFLDS00003">
    <property type="entry name" value="Haloacid_Dehalogenase"/>
    <property type="match status" value="1"/>
</dbReference>
<dbReference type="Proteomes" id="UP000249725">
    <property type="component" value="Unassembled WGS sequence"/>
</dbReference>
<dbReference type="Pfam" id="PF00702">
    <property type="entry name" value="Hydrolase"/>
    <property type="match status" value="1"/>
</dbReference>
<dbReference type="Gene3D" id="3.40.50.1000">
    <property type="entry name" value="HAD superfamily/HAD-like"/>
    <property type="match status" value="1"/>
</dbReference>
<dbReference type="InterPro" id="IPR023214">
    <property type="entry name" value="HAD_sf"/>
</dbReference>
<comment type="caution">
    <text evidence="1">The sequence shown here is derived from an EMBL/GenBank/DDBJ whole genome shotgun (WGS) entry which is preliminary data.</text>
</comment>
<dbReference type="PANTHER" id="PTHR18901">
    <property type="entry name" value="2-DEOXYGLUCOSE-6-PHOSPHATE PHOSPHATASE 2"/>
    <property type="match status" value="1"/>
</dbReference>
<dbReference type="PANTHER" id="PTHR18901:SF38">
    <property type="entry name" value="PSEUDOURIDINE-5'-PHOSPHATASE"/>
    <property type="match status" value="1"/>
</dbReference>
<dbReference type="InterPro" id="IPR036412">
    <property type="entry name" value="HAD-like_sf"/>
</dbReference>